<dbReference type="EMBL" id="FNRY01000001">
    <property type="protein sequence ID" value="SEB53018.1"/>
    <property type="molecule type" value="Genomic_DNA"/>
</dbReference>
<gene>
    <name evidence="1" type="ORF">SAMN04489806_0993</name>
</gene>
<dbReference type="STRING" id="640635.SAMN04489806_0993"/>
<evidence type="ECO:0000313" key="1">
    <source>
        <dbReference type="EMBL" id="SEB53018.1"/>
    </source>
</evidence>
<proteinExistence type="predicted"/>
<evidence type="ECO:0000313" key="2">
    <source>
        <dbReference type="Proteomes" id="UP000199183"/>
    </source>
</evidence>
<protein>
    <submittedName>
        <fullName evidence="1">Uncharacterized protein</fullName>
    </submittedName>
</protein>
<accession>A0A1H4K4I8</accession>
<dbReference type="Proteomes" id="UP000199183">
    <property type="component" value="Unassembled WGS sequence"/>
</dbReference>
<organism evidence="1 2">
    <name type="scientific">Paramicrobacterium humi</name>
    <dbReference type="NCBI Taxonomy" id="640635"/>
    <lineage>
        <taxon>Bacteria</taxon>
        <taxon>Bacillati</taxon>
        <taxon>Actinomycetota</taxon>
        <taxon>Actinomycetes</taxon>
        <taxon>Micrococcales</taxon>
        <taxon>Microbacteriaceae</taxon>
        <taxon>Paramicrobacterium</taxon>
    </lineage>
</organism>
<keyword evidence="2" id="KW-1185">Reference proteome</keyword>
<name>A0A1H4K4I8_9MICO</name>
<reference evidence="1 2" key="1">
    <citation type="submission" date="2016-10" db="EMBL/GenBank/DDBJ databases">
        <authorList>
            <person name="de Groot N.N."/>
        </authorList>
    </citation>
    <scope>NUCLEOTIDE SEQUENCE [LARGE SCALE GENOMIC DNA]</scope>
    <source>
        <strain evidence="1 2">DSM 21799</strain>
    </source>
</reference>
<sequence length="89" mass="9833">MSGAYRVRTTSGASYVLDLTRRTMIRERGLTDFSAKLRRDGDEAILLQVIQCQLGAAMVLLIDLSWPAVMNTTRVTTDVLSITEIEDAA</sequence>
<dbReference type="AlphaFoldDB" id="A0A1H4K4I8"/>